<dbReference type="PANTHER" id="PTHR45138">
    <property type="entry name" value="REGULATORY COMPONENTS OF SENSORY TRANSDUCTION SYSTEM"/>
    <property type="match status" value="1"/>
</dbReference>
<keyword evidence="1" id="KW-0802">TPR repeat</keyword>
<evidence type="ECO:0000259" key="2">
    <source>
        <dbReference type="PROSITE" id="PS50887"/>
    </source>
</evidence>
<dbReference type="PANTHER" id="PTHR45138:SF9">
    <property type="entry name" value="DIGUANYLATE CYCLASE DGCM-RELATED"/>
    <property type="match status" value="1"/>
</dbReference>
<protein>
    <submittedName>
        <fullName evidence="3">Diguanylate cyclase (GGDEF) domain-containing protein</fullName>
    </submittedName>
</protein>
<dbReference type="SMART" id="SM00267">
    <property type="entry name" value="GGDEF"/>
    <property type="match status" value="1"/>
</dbReference>
<dbReference type="Gene3D" id="3.30.70.270">
    <property type="match status" value="1"/>
</dbReference>
<keyword evidence="4" id="KW-1185">Reference proteome</keyword>
<sequence>MDKNDYILSLRKEVTSLRAQGKYKETIEKAYILLEEGEKFKDYKSILIAYVNIIVSYYCIGDIEEAFQVLDKFKILCDEHGDDEDRLSHFNTSFLLYEFAKNYNKAKEMLDEAIKLSIKLKKYNILSNAYSNYSHIYIIEEDYKRALHFAKLGLEAAKLQEPYYEILEIRVKLNIARSQIGLKDFESAKSTIDEITKSSVLDSFIRERAQLHDLYGYFYKEQGLYKDAFEMFTKAKELVESYDDVYLLKQIQEERCSLCDILNDTSLGYKVQKEYIDLLQEINKRELDKTALKLEIKHKVIDITKKASTDYLTGLYNRSYLETTANKWLKEADEKGERIICIAFDVDNFKGINDSFGHNFGDKILIEIGKLCLKLIPSPNIACRYGGDEFVIILKNASLEEGKLKVKEISQEVKKLNIYKDGKCVNVTISIGMSDNLSTKAKRFNDLFHKADIKLYKAKKLGKDTYVFQI</sequence>
<dbReference type="OrthoDB" id="9805474at2"/>
<dbReference type="InterPro" id="IPR019734">
    <property type="entry name" value="TPR_rpt"/>
</dbReference>
<dbReference type="GO" id="GO:0052621">
    <property type="term" value="F:diguanylate cyclase activity"/>
    <property type="evidence" value="ECO:0007669"/>
    <property type="project" value="TreeGrafter"/>
</dbReference>
<evidence type="ECO:0000313" key="4">
    <source>
        <dbReference type="Proteomes" id="UP000190105"/>
    </source>
</evidence>
<dbReference type="SUPFAM" id="SSF48452">
    <property type="entry name" value="TPR-like"/>
    <property type="match status" value="1"/>
</dbReference>
<dbReference type="STRING" id="1147123.SAMN05443428_10288"/>
<dbReference type="PROSITE" id="PS50005">
    <property type="entry name" value="TPR"/>
    <property type="match status" value="1"/>
</dbReference>
<dbReference type="CDD" id="cd01949">
    <property type="entry name" value="GGDEF"/>
    <property type="match status" value="1"/>
</dbReference>
<dbReference type="InterPro" id="IPR029787">
    <property type="entry name" value="Nucleotide_cyclase"/>
</dbReference>
<feature type="domain" description="GGDEF" evidence="2">
    <location>
        <begin position="337"/>
        <end position="470"/>
    </location>
</feature>
<dbReference type="InterPro" id="IPR011990">
    <property type="entry name" value="TPR-like_helical_dom_sf"/>
</dbReference>
<dbReference type="Gene3D" id="1.25.40.10">
    <property type="entry name" value="Tetratricopeptide repeat domain"/>
    <property type="match status" value="1"/>
</dbReference>
<dbReference type="InterPro" id="IPR043128">
    <property type="entry name" value="Rev_trsase/Diguanyl_cyclase"/>
</dbReference>
<dbReference type="AlphaFoldDB" id="A0A1T4WL01"/>
<dbReference type="EMBL" id="FUYH01000002">
    <property type="protein sequence ID" value="SKA77984.1"/>
    <property type="molecule type" value="Genomic_DNA"/>
</dbReference>
<feature type="repeat" description="TPR" evidence="1">
    <location>
        <begin position="209"/>
        <end position="242"/>
    </location>
</feature>
<dbReference type="FunFam" id="3.30.70.270:FF:000001">
    <property type="entry name" value="Diguanylate cyclase domain protein"/>
    <property type="match status" value="1"/>
</dbReference>
<dbReference type="NCBIfam" id="TIGR00254">
    <property type="entry name" value="GGDEF"/>
    <property type="match status" value="1"/>
</dbReference>
<dbReference type="InterPro" id="IPR000160">
    <property type="entry name" value="GGDEF_dom"/>
</dbReference>
<accession>A0A1T4WL01</accession>
<evidence type="ECO:0000313" key="3">
    <source>
        <dbReference type="EMBL" id="SKA77984.1"/>
    </source>
</evidence>
<gene>
    <name evidence="3" type="ORF">SAMN05443428_10288</name>
</gene>
<dbReference type="PROSITE" id="PS50887">
    <property type="entry name" value="GGDEF"/>
    <property type="match status" value="1"/>
</dbReference>
<dbReference type="InterPro" id="IPR050469">
    <property type="entry name" value="Diguanylate_Cyclase"/>
</dbReference>
<dbReference type="SUPFAM" id="SSF55073">
    <property type="entry name" value="Nucleotide cyclase"/>
    <property type="match status" value="1"/>
</dbReference>
<proteinExistence type="predicted"/>
<dbReference type="Pfam" id="PF00990">
    <property type="entry name" value="GGDEF"/>
    <property type="match status" value="1"/>
</dbReference>
<dbReference type="Proteomes" id="UP000190105">
    <property type="component" value="Unassembled WGS sequence"/>
</dbReference>
<organism evidence="3 4">
    <name type="scientific">Caloramator quimbayensis</name>
    <dbReference type="NCBI Taxonomy" id="1147123"/>
    <lineage>
        <taxon>Bacteria</taxon>
        <taxon>Bacillati</taxon>
        <taxon>Bacillota</taxon>
        <taxon>Clostridia</taxon>
        <taxon>Eubacteriales</taxon>
        <taxon>Clostridiaceae</taxon>
        <taxon>Caloramator</taxon>
    </lineage>
</organism>
<dbReference type="RefSeq" id="WP_078695391.1">
    <property type="nucleotide sequence ID" value="NZ_FUYH01000002.1"/>
</dbReference>
<name>A0A1T4WL01_9CLOT</name>
<reference evidence="4" key="1">
    <citation type="submission" date="2017-02" db="EMBL/GenBank/DDBJ databases">
        <authorList>
            <person name="Varghese N."/>
            <person name="Submissions S."/>
        </authorList>
    </citation>
    <scope>NUCLEOTIDE SEQUENCE [LARGE SCALE GENOMIC DNA]</scope>
    <source>
        <strain evidence="4">USBA 833</strain>
    </source>
</reference>
<evidence type="ECO:0000256" key="1">
    <source>
        <dbReference type="PROSITE-ProRule" id="PRU00339"/>
    </source>
</evidence>